<reference evidence="3" key="2">
    <citation type="submission" date="2020-09" db="EMBL/GenBank/DDBJ databases">
        <authorList>
            <person name="Sun Q."/>
            <person name="Zhou Y."/>
        </authorList>
    </citation>
    <scope>NUCLEOTIDE SEQUENCE</scope>
    <source>
        <strain evidence="3">CGMCC 1.10998</strain>
    </source>
</reference>
<keyword evidence="2" id="KW-0732">Signal</keyword>
<proteinExistence type="predicted"/>
<keyword evidence="4" id="KW-1185">Reference proteome</keyword>
<protein>
    <submittedName>
        <fullName evidence="3">Uncharacterized protein</fullName>
    </submittedName>
</protein>
<evidence type="ECO:0000256" key="1">
    <source>
        <dbReference type="SAM" id="MobiDB-lite"/>
    </source>
</evidence>
<dbReference type="EMBL" id="BMED01000011">
    <property type="protein sequence ID" value="GGD01960.1"/>
    <property type="molecule type" value="Genomic_DNA"/>
</dbReference>
<comment type="caution">
    <text evidence="3">The sequence shown here is derived from an EMBL/GenBank/DDBJ whole genome shotgun (WGS) entry which is preliminary data.</text>
</comment>
<accession>A0A916XR31</accession>
<evidence type="ECO:0000256" key="2">
    <source>
        <dbReference type="SAM" id="SignalP"/>
    </source>
</evidence>
<organism evidence="3 4">
    <name type="scientific">Undibacterium terreum</name>
    <dbReference type="NCBI Taxonomy" id="1224302"/>
    <lineage>
        <taxon>Bacteria</taxon>
        <taxon>Pseudomonadati</taxon>
        <taxon>Pseudomonadota</taxon>
        <taxon>Betaproteobacteria</taxon>
        <taxon>Burkholderiales</taxon>
        <taxon>Oxalobacteraceae</taxon>
        <taxon>Undibacterium</taxon>
    </lineage>
</organism>
<reference evidence="3" key="1">
    <citation type="journal article" date="2014" name="Int. J. Syst. Evol. Microbiol.">
        <title>Complete genome sequence of Corynebacterium casei LMG S-19264T (=DSM 44701T), isolated from a smear-ripened cheese.</title>
        <authorList>
            <consortium name="US DOE Joint Genome Institute (JGI-PGF)"/>
            <person name="Walter F."/>
            <person name="Albersmeier A."/>
            <person name="Kalinowski J."/>
            <person name="Ruckert C."/>
        </authorList>
    </citation>
    <scope>NUCLEOTIDE SEQUENCE</scope>
    <source>
        <strain evidence="3">CGMCC 1.10998</strain>
    </source>
</reference>
<feature type="chain" id="PRO_5037495867" evidence="2">
    <location>
        <begin position="18"/>
        <end position="64"/>
    </location>
</feature>
<feature type="region of interest" description="Disordered" evidence="1">
    <location>
        <begin position="25"/>
        <end position="64"/>
    </location>
</feature>
<sequence>MLLVLGMLSLLQAVLSALLLPQDEQPLEQPPAGAEKYGDKAGALREIQPPRLARKDLGIQRQAR</sequence>
<evidence type="ECO:0000313" key="4">
    <source>
        <dbReference type="Proteomes" id="UP000637423"/>
    </source>
</evidence>
<dbReference type="AlphaFoldDB" id="A0A916XR31"/>
<feature type="signal peptide" evidence="2">
    <location>
        <begin position="1"/>
        <end position="17"/>
    </location>
</feature>
<dbReference type="Proteomes" id="UP000637423">
    <property type="component" value="Unassembled WGS sequence"/>
</dbReference>
<name>A0A916XR31_9BURK</name>
<gene>
    <name evidence="3" type="ORF">GCM10011396_56890</name>
</gene>
<evidence type="ECO:0000313" key="3">
    <source>
        <dbReference type="EMBL" id="GGD01960.1"/>
    </source>
</evidence>